<accession>A0A192YCC0</accession>
<reference evidence="1 2" key="1">
    <citation type="submission" date="2016-04" db="EMBL/GenBank/DDBJ databases">
        <title>Comparative genomics of Morganella phages MP1 and MP2 define new clades among the T4 and T7-like Viruses.</title>
        <authorList>
            <person name="Pinto G."/>
            <person name="Oliveira A."/>
            <person name="Malgorzata L."/>
            <person name="Kropinski A."/>
            <person name="Azeredo J."/>
        </authorList>
    </citation>
    <scope>NUCLEOTIDE SEQUENCE [LARGE SCALE GENOMIC DNA]</scope>
</reference>
<dbReference type="RefSeq" id="YP_009279954.1">
    <property type="nucleotide sequence ID" value="NC_031020.1"/>
</dbReference>
<evidence type="ECO:0000313" key="2">
    <source>
        <dbReference type="Proteomes" id="UP000203816"/>
    </source>
</evidence>
<dbReference type="Pfam" id="PF10715">
    <property type="entry name" value="REGB_T4"/>
    <property type="match status" value="1"/>
</dbReference>
<evidence type="ECO:0000313" key="1">
    <source>
        <dbReference type="EMBL" id="ANM46516.1"/>
    </source>
</evidence>
<sequence>MSIYVERAKTRRILETEFRNLNKYFKNILPKDDWFRFNFSTHIIDRIIQRDLSIQQVIRLMYNLEEKIQEVLDYCHLPPLPAPGEALEDIEYRPVRLEITDGKLWLGFTVSPYETNPYKLYLRMGFFNPNRLPSKVSTKLIKVKE</sequence>
<organism evidence="1 2">
    <name type="scientific">Morganella phage vB_MmoM_MP1</name>
    <dbReference type="NCBI Taxonomy" id="1852628"/>
    <lineage>
        <taxon>Viruses</taxon>
        <taxon>Duplodnaviria</taxon>
        <taxon>Heunggongvirae</taxon>
        <taxon>Uroviricota</taxon>
        <taxon>Caudoviricetes</taxon>
        <taxon>Pantevenvirales</taxon>
        <taxon>Straboviridae</taxon>
        <taxon>Gualtarvirus</taxon>
        <taxon>Gualtarvirus mp1</taxon>
    </lineage>
</organism>
<keyword evidence="1" id="KW-0540">Nuclease</keyword>
<dbReference type="GO" id="GO:0004519">
    <property type="term" value="F:endonuclease activity"/>
    <property type="evidence" value="ECO:0007669"/>
    <property type="project" value="UniProtKB-KW"/>
</dbReference>
<keyword evidence="2" id="KW-1185">Reference proteome</keyword>
<dbReference type="KEGG" id="vg:29059298"/>
<gene>
    <name evidence="1" type="ORF">MP1_gp0096</name>
</gene>
<dbReference type="Proteomes" id="UP000203816">
    <property type="component" value="Segment"/>
</dbReference>
<proteinExistence type="predicted"/>
<keyword evidence="1" id="KW-0255">Endonuclease</keyword>
<protein>
    <submittedName>
        <fullName evidence="1">Site-specific RNA endonuclease</fullName>
    </submittedName>
</protein>
<dbReference type="OrthoDB" id="11716at10239"/>
<dbReference type="GeneID" id="29059298"/>
<keyword evidence="1" id="KW-0378">Hydrolase</keyword>
<dbReference type="InterPro" id="IPR019653">
    <property type="entry name" value="T4_endoribonuclease_RegB"/>
</dbReference>
<dbReference type="EMBL" id="KX078569">
    <property type="protein sequence ID" value="ANM46516.1"/>
    <property type="molecule type" value="Genomic_DNA"/>
</dbReference>
<name>A0A192YCC0_9CAUD</name>